<evidence type="ECO:0000313" key="2">
    <source>
        <dbReference type="Proteomes" id="UP000193411"/>
    </source>
</evidence>
<dbReference type="AlphaFoldDB" id="A0A1Y2HSF1"/>
<gene>
    <name evidence="1" type="ORF">BCR44DRAFT_281052</name>
</gene>
<name>A0A1Y2HSF1_9FUNG</name>
<accession>A0A1Y2HSF1</accession>
<comment type="caution">
    <text evidence="1">The sequence shown here is derived from an EMBL/GenBank/DDBJ whole genome shotgun (WGS) entry which is preliminary data.</text>
</comment>
<sequence length="376" mass="41150">MDRGSRTGNDSGGAASPGYQVLMIDVESTSDADQLSHYGSPCTDMCDDNQEGVVGFVAYRTQMPSWAPPATLRSGRRYNNSGPYSYLTVHIIDYPSLRPIATHSLVHRGFGSLQDECDLRAVARSATLPEHLWSLSMARKWSATLGHVDRENKLYSLICTDETRASLVHLRSFAQVDDASGKLVAGCTKASIYVASDHVASTGPQSTLFTTRPSTNPDSLSCSQCPVAYSSATSTRATWSPRSTCHAKRASRAKKLMAHCIARSSPNPERAQHQLNGWLTLSRTCTLPATKTTCGKPTSAPCKSKATCRRPCGHTCSTRLLHRPFSAGPCSALTCTLCFRQTASFRPWICDVRARMRDESGMWEPSLRAKSSKMWR</sequence>
<dbReference type="Proteomes" id="UP000193411">
    <property type="component" value="Unassembled WGS sequence"/>
</dbReference>
<organism evidence="1 2">
    <name type="scientific">Catenaria anguillulae PL171</name>
    <dbReference type="NCBI Taxonomy" id="765915"/>
    <lineage>
        <taxon>Eukaryota</taxon>
        <taxon>Fungi</taxon>
        <taxon>Fungi incertae sedis</taxon>
        <taxon>Blastocladiomycota</taxon>
        <taxon>Blastocladiomycetes</taxon>
        <taxon>Blastocladiales</taxon>
        <taxon>Catenariaceae</taxon>
        <taxon>Catenaria</taxon>
    </lineage>
</organism>
<protein>
    <submittedName>
        <fullName evidence="1">Uncharacterized protein</fullName>
    </submittedName>
</protein>
<evidence type="ECO:0000313" key="1">
    <source>
        <dbReference type="EMBL" id="ORZ36052.1"/>
    </source>
</evidence>
<dbReference type="EMBL" id="MCFL01000019">
    <property type="protein sequence ID" value="ORZ36052.1"/>
    <property type="molecule type" value="Genomic_DNA"/>
</dbReference>
<keyword evidence="2" id="KW-1185">Reference proteome</keyword>
<proteinExistence type="predicted"/>
<reference evidence="1 2" key="1">
    <citation type="submission" date="2016-07" db="EMBL/GenBank/DDBJ databases">
        <title>Pervasive Adenine N6-methylation of Active Genes in Fungi.</title>
        <authorList>
            <consortium name="DOE Joint Genome Institute"/>
            <person name="Mondo S.J."/>
            <person name="Dannebaum R.O."/>
            <person name="Kuo R.C."/>
            <person name="Labutti K."/>
            <person name="Haridas S."/>
            <person name="Kuo A."/>
            <person name="Salamov A."/>
            <person name="Ahrendt S.R."/>
            <person name="Lipzen A."/>
            <person name="Sullivan W."/>
            <person name="Andreopoulos W.B."/>
            <person name="Clum A."/>
            <person name="Lindquist E."/>
            <person name="Daum C."/>
            <person name="Ramamoorthy G.K."/>
            <person name="Gryganskyi A."/>
            <person name="Culley D."/>
            <person name="Magnuson J.K."/>
            <person name="James T.Y."/>
            <person name="O'Malley M.A."/>
            <person name="Stajich J.E."/>
            <person name="Spatafora J.W."/>
            <person name="Visel A."/>
            <person name="Grigoriev I.V."/>
        </authorList>
    </citation>
    <scope>NUCLEOTIDE SEQUENCE [LARGE SCALE GENOMIC DNA]</scope>
    <source>
        <strain evidence="1 2">PL171</strain>
    </source>
</reference>